<dbReference type="EMBL" id="JAUDZG010000004">
    <property type="protein sequence ID" value="KAK3305308.1"/>
    <property type="molecule type" value="Genomic_DNA"/>
</dbReference>
<reference evidence="5" key="1">
    <citation type="journal article" date="2023" name="Mol. Phylogenet. Evol.">
        <title>Genome-scale phylogeny and comparative genomics of the fungal order Sordariales.</title>
        <authorList>
            <person name="Hensen N."/>
            <person name="Bonometti L."/>
            <person name="Westerberg I."/>
            <person name="Brannstrom I.O."/>
            <person name="Guillou S."/>
            <person name="Cros-Aarteil S."/>
            <person name="Calhoun S."/>
            <person name="Haridas S."/>
            <person name="Kuo A."/>
            <person name="Mondo S."/>
            <person name="Pangilinan J."/>
            <person name="Riley R."/>
            <person name="LaButti K."/>
            <person name="Andreopoulos B."/>
            <person name="Lipzen A."/>
            <person name="Chen C."/>
            <person name="Yan M."/>
            <person name="Daum C."/>
            <person name="Ng V."/>
            <person name="Clum A."/>
            <person name="Steindorff A."/>
            <person name="Ohm R.A."/>
            <person name="Martin F."/>
            <person name="Silar P."/>
            <person name="Natvig D.O."/>
            <person name="Lalanne C."/>
            <person name="Gautier V."/>
            <person name="Ament-Velasquez S.L."/>
            <person name="Kruys A."/>
            <person name="Hutchinson M.I."/>
            <person name="Powell A.J."/>
            <person name="Barry K."/>
            <person name="Miller A.N."/>
            <person name="Grigoriev I.V."/>
            <person name="Debuchy R."/>
            <person name="Gladieux P."/>
            <person name="Hiltunen Thoren M."/>
            <person name="Johannesson H."/>
        </authorList>
    </citation>
    <scope>NUCLEOTIDE SEQUENCE</scope>
    <source>
        <strain evidence="5">CBS 333.67</strain>
    </source>
</reference>
<feature type="chain" id="PRO_5042606648" evidence="3">
    <location>
        <begin position="24"/>
        <end position="789"/>
    </location>
</feature>
<dbReference type="Pfam" id="PF16010">
    <property type="entry name" value="CDH-cyt"/>
    <property type="match status" value="1"/>
</dbReference>
<dbReference type="PANTHER" id="PTHR47190">
    <property type="entry name" value="DEHYDROGENASE, PUTATIVE-RELATED"/>
    <property type="match status" value="1"/>
</dbReference>
<dbReference type="Gene3D" id="3.50.50.60">
    <property type="entry name" value="FAD/NAD(P)-binding domain"/>
    <property type="match status" value="1"/>
</dbReference>
<keyword evidence="2" id="KW-0274">FAD</keyword>
<dbReference type="SUPFAM" id="SSF54373">
    <property type="entry name" value="FAD-linked reductases, C-terminal domain"/>
    <property type="match status" value="1"/>
</dbReference>
<dbReference type="InterPro" id="IPR036188">
    <property type="entry name" value="FAD/NAD-bd_sf"/>
</dbReference>
<gene>
    <name evidence="5" type="ORF">B0T15DRAFT_193187</name>
</gene>
<dbReference type="Gene3D" id="3.30.410.10">
    <property type="entry name" value="Cholesterol Oxidase, domain 2"/>
    <property type="match status" value="1"/>
</dbReference>
<sequence length="789" mass="84151">MRLLSRIGATALAASLCLQQCVAQMTEGSYTDAETGIKLKTWTATDGAPFTFGLALPSDALTKDATEYIGLLRCQIANATSPGWCGLSHGQSGQMTQALLLVAWQSKGTVYTSFRYATGYTLPGVYTGDAKLTQISTNVTDTSFELLYRCQNCFAWSQEGTTGSVSTSQGNLVLGHAAAKQGLENPTCPDQATFGFHDNGFGQWGAPLEGANQASYTEWAALATKTPATTCDGPGGPIAECKPAPTTTYDYIVVGAGAGGIPVADKLSAAGHKVLLIEKGPPSTGRWKGTMKPQWLEGTELTRFDVPGLCNEIWVNSAGVACTDTDQMAGCVLGGGTAVNAGLWWKPNSKDWDYNWPNGWKSKDLAAATSRVFSRIPGTWHPSVDGKLYRQEGYDVLTSGLAKSGWKQVVANDAPNSKNRTFAHTHFMFSNGERGGPLATYLVTADGRSNFDLWTNTAVRRAIRTGSQVTGVELECLTNGGFSGTVKLNPKGGVIFSAGAFGTAKLLFRSGVGPEDQLQIVANSKDGATFTPKSDWIKLPVGKNLIDHLNTDLIITHPDVVFYDFYEAWDSPIESDKNLYLDKRSGILAQAAPNIGPMIWEEVTPSDGILRQFQWTARVEGDSRQTNSTHAMTLSQYLGRGVVSRGRMAITPSLDTVVAEAPYLHNAGDKEAVITGIKNLMAALNVIPNITWVLPPPDGTVEDYVNSLPVTPAARRANHWMGTAKLGTDDGRKGGGTSVVDLNTKVYGTDNLFVVDASIFPGMSTGNPSAMIVIAAEQAAGKILALRGR</sequence>
<keyword evidence="3" id="KW-0732">Signal</keyword>
<dbReference type="PROSITE" id="PS00623">
    <property type="entry name" value="GMC_OXRED_1"/>
    <property type="match status" value="1"/>
</dbReference>
<evidence type="ECO:0000256" key="2">
    <source>
        <dbReference type="RuleBase" id="RU003968"/>
    </source>
</evidence>
<dbReference type="Pfam" id="PF05199">
    <property type="entry name" value="GMC_oxred_C"/>
    <property type="match status" value="1"/>
</dbReference>
<dbReference type="Proteomes" id="UP001273166">
    <property type="component" value="Unassembled WGS sequence"/>
</dbReference>
<dbReference type="SUPFAM" id="SSF51905">
    <property type="entry name" value="FAD/NAD(P)-binding domain"/>
    <property type="match status" value="1"/>
</dbReference>
<dbReference type="AlphaFoldDB" id="A0AAJ0GSF7"/>
<proteinExistence type="inferred from homology"/>
<dbReference type="GeneID" id="87881298"/>
<comment type="caution">
    <text evidence="5">The sequence shown here is derived from an EMBL/GenBank/DDBJ whole genome shotgun (WGS) entry which is preliminary data.</text>
</comment>
<dbReference type="RefSeq" id="XP_062721088.1">
    <property type="nucleotide sequence ID" value="XM_062862469.1"/>
</dbReference>
<dbReference type="GO" id="GO:0050660">
    <property type="term" value="F:flavin adenine dinucleotide binding"/>
    <property type="evidence" value="ECO:0007669"/>
    <property type="project" value="InterPro"/>
</dbReference>
<dbReference type="CDD" id="cd09630">
    <property type="entry name" value="CDH_like_cytochrome"/>
    <property type="match status" value="1"/>
</dbReference>
<dbReference type="PANTHER" id="PTHR47190:SF2">
    <property type="entry name" value="CELLOBIOSE DEHYDROGENASE (AFU_ORTHOLOGUE AFUA_2G17620)"/>
    <property type="match status" value="1"/>
</dbReference>
<dbReference type="InterPro" id="IPR053208">
    <property type="entry name" value="GMC_Oxidoreductase_CD"/>
</dbReference>
<dbReference type="Gene3D" id="2.60.40.1210">
    <property type="entry name" value="Cellobiose dehydrogenase, cytochrome domain"/>
    <property type="match status" value="1"/>
</dbReference>
<reference evidence="5" key="2">
    <citation type="submission" date="2023-06" db="EMBL/GenBank/DDBJ databases">
        <authorList>
            <consortium name="Lawrence Berkeley National Laboratory"/>
            <person name="Mondo S.J."/>
            <person name="Hensen N."/>
            <person name="Bonometti L."/>
            <person name="Westerberg I."/>
            <person name="Brannstrom I.O."/>
            <person name="Guillou S."/>
            <person name="Cros-Aarteil S."/>
            <person name="Calhoun S."/>
            <person name="Haridas S."/>
            <person name="Kuo A."/>
            <person name="Pangilinan J."/>
            <person name="Riley R."/>
            <person name="Labutti K."/>
            <person name="Andreopoulos B."/>
            <person name="Lipzen A."/>
            <person name="Chen C."/>
            <person name="Yanf M."/>
            <person name="Daum C."/>
            <person name="Ng V."/>
            <person name="Clum A."/>
            <person name="Steindorff A."/>
            <person name="Ohm R."/>
            <person name="Martin F."/>
            <person name="Silar P."/>
            <person name="Natvig D."/>
            <person name="Lalanne C."/>
            <person name="Gautier V."/>
            <person name="Ament-Velasquez S.L."/>
            <person name="Kruys A."/>
            <person name="Hutchinson M.I."/>
            <person name="Powell A.J."/>
            <person name="Barry K."/>
            <person name="Miller A.N."/>
            <person name="Grigoriev I.V."/>
            <person name="Debuchy R."/>
            <person name="Gladieux P."/>
            <person name="Thoren M.H."/>
            <person name="Johannesson H."/>
        </authorList>
    </citation>
    <scope>NUCLEOTIDE SEQUENCE</scope>
    <source>
        <strain evidence="5">CBS 333.67</strain>
    </source>
</reference>
<evidence type="ECO:0000313" key="5">
    <source>
        <dbReference type="EMBL" id="KAK3305308.1"/>
    </source>
</evidence>
<evidence type="ECO:0000256" key="3">
    <source>
        <dbReference type="SAM" id="SignalP"/>
    </source>
</evidence>
<dbReference type="InterPro" id="IPR000172">
    <property type="entry name" value="GMC_OxRdtase_N"/>
</dbReference>
<dbReference type="InterPro" id="IPR007867">
    <property type="entry name" value="GMC_OxRtase_C"/>
</dbReference>
<protein>
    <submittedName>
        <fullName evidence="5">Cellobiose dehydrogenase</fullName>
    </submittedName>
</protein>
<dbReference type="Pfam" id="PF00732">
    <property type="entry name" value="GMC_oxred_N"/>
    <property type="match status" value="1"/>
</dbReference>
<evidence type="ECO:0000313" key="6">
    <source>
        <dbReference type="Proteomes" id="UP001273166"/>
    </source>
</evidence>
<keyword evidence="6" id="KW-1185">Reference proteome</keyword>
<comment type="similarity">
    <text evidence="1 2">Belongs to the GMC oxidoreductase family.</text>
</comment>
<keyword evidence="2" id="KW-0285">Flavoprotein</keyword>
<evidence type="ECO:0000259" key="4">
    <source>
        <dbReference type="PROSITE" id="PS00623"/>
    </source>
</evidence>
<dbReference type="GO" id="GO:0016614">
    <property type="term" value="F:oxidoreductase activity, acting on CH-OH group of donors"/>
    <property type="evidence" value="ECO:0007669"/>
    <property type="project" value="InterPro"/>
</dbReference>
<organism evidence="5 6">
    <name type="scientific">Chaetomium strumarium</name>
    <dbReference type="NCBI Taxonomy" id="1170767"/>
    <lineage>
        <taxon>Eukaryota</taxon>
        <taxon>Fungi</taxon>
        <taxon>Dikarya</taxon>
        <taxon>Ascomycota</taxon>
        <taxon>Pezizomycotina</taxon>
        <taxon>Sordariomycetes</taxon>
        <taxon>Sordariomycetidae</taxon>
        <taxon>Sordariales</taxon>
        <taxon>Chaetomiaceae</taxon>
        <taxon>Chaetomium</taxon>
    </lineage>
</organism>
<feature type="domain" description="Glucose-methanol-choline oxidoreductase N-terminal" evidence="4">
    <location>
        <begin position="330"/>
        <end position="353"/>
    </location>
</feature>
<dbReference type="FunFam" id="2.60.40.1210:FF:000004">
    <property type="entry name" value="Cellobiose dehydrogenase"/>
    <property type="match status" value="1"/>
</dbReference>
<accession>A0AAJ0GSF7</accession>
<dbReference type="InterPro" id="IPR015920">
    <property type="entry name" value="Cellobiose_DH-like_cyt"/>
</dbReference>
<feature type="signal peptide" evidence="3">
    <location>
        <begin position="1"/>
        <end position="23"/>
    </location>
</feature>
<evidence type="ECO:0000256" key="1">
    <source>
        <dbReference type="ARBA" id="ARBA00010790"/>
    </source>
</evidence>
<dbReference type="SUPFAM" id="SSF49344">
    <property type="entry name" value="CBD9-like"/>
    <property type="match status" value="1"/>
</dbReference>
<name>A0AAJ0GSF7_9PEZI</name>